<dbReference type="Proteomes" id="UP000324748">
    <property type="component" value="Unassembled WGS sequence"/>
</dbReference>
<evidence type="ECO:0000313" key="2">
    <source>
        <dbReference type="Proteomes" id="UP000324748"/>
    </source>
</evidence>
<organism evidence="1 2">
    <name type="scientific">Puccinia graminis f. sp. tritici</name>
    <dbReference type="NCBI Taxonomy" id="56615"/>
    <lineage>
        <taxon>Eukaryota</taxon>
        <taxon>Fungi</taxon>
        <taxon>Dikarya</taxon>
        <taxon>Basidiomycota</taxon>
        <taxon>Pucciniomycotina</taxon>
        <taxon>Pucciniomycetes</taxon>
        <taxon>Pucciniales</taxon>
        <taxon>Pucciniaceae</taxon>
        <taxon>Puccinia</taxon>
    </lineage>
</organism>
<dbReference type="AlphaFoldDB" id="A0A5B0MF10"/>
<protein>
    <submittedName>
        <fullName evidence="1">Uncharacterized protein</fullName>
    </submittedName>
</protein>
<gene>
    <name evidence="1" type="ORF">PGT21_016156</name>
</gene>
<proteinExistence type="predicted"/>
<reference evidence="1 2" key="1">
    <citation type="submission" date="2019-05" db="EMBL/GenBank/DDBJ databases">
        <title>Emergence of the Ug99 lineage of the wheat stem rust pathogen through somatic hybridization.</title>
        <authorList>
            <person name="Li F."/>
            <person name="Upadhyaya N.M."/>
            <person name="Sperschneider J."/>
            <person name="Matny O."/>
            <person name="Nguyen-Phuc H."/>
            <person name="Mago R."/>
            <person name="Raley C."/>
            <person name="Miller M.E."/>
            <person name="Silverstein K.A.T."/>
            <person name="Henningsen E."/>
            <person name="Hirsch C.D."/>
            <person name="Visser B."/>
            <person name="Pretorius Z.A."/>
            <person name="Steffenson B.J."/>
            <person name="Schwessinger B."/>
            <person name="Dodds P.N."/>
            <person name="Figueroa M."/>
        </authorList>
    </citation>
    <scope>NUCLEOTIDE SEQUENCE [LARGE SCALE GENOMIC DNA]</scope>
    <source>
        <strain evidence="1">21-0</strain>
    </source>
</reference>
<name>A0A5B0MF10_PUCGR</name>
<comment type="caution">
    <text evidence="1">The sequence shown here is derived from an EMBL/GenBank/DDBJ whole genome shotgun (WGS) entry which is preliminary data.</text>
</comment>
<dbReference type="EMBL" id="VSWC01000157">
    <property type="protein sequence ID" value="KAA1074696.1"/>
    <property type="molecule type" value="Genomic_DNA"/>
</dbReference>
<sequence length="70" mass="8034">MESYSMGFDTLQSRGLCRLCGSCPVTTTNNCVIESLFRACWNPEETQEFDFIMAKFDWAPWNSLHVDTMA</sequence>
<keyword evidence="2" id="KW-1185">Reference proteome</keyword>
<evidence type="ECO:0000313" key="1">
    <source>
        <dbReference type="EMBL" id="KAA1074696.1"/>
    </source>
</evidence>
<accession>A0A5B0MF10</accession>